<feature type="region of interest" description="Disordered" evidence="1">
    <location>
        <begin position="174"/>
        <end position="316"/>
    </location>
</feature>
<comment type="caution">
    <text evidence="3">The sequence shown here is derived from an EMBL/GenBank/DDBJ whole genome shotgun (WGS) entry which is preliminary data.</text>
</comment>
<evidence type="ECO:0000256" key="1">
    <source>
        <dbReference type="SAM" id="MobiDB-lite"/>
    </source>
</evidence>
<dbReference type="EMBL" id="SNSC02000002">
    <property type="protein sequence ID" value="TID26355.1"/>
    <property type="molecule type" value="Genomic_DNA"/>
</dbReference>
<dbReference type="Proteomes" id="UP000298493">
    <property type="component" value="Unassembled WGS sequence"/>
</dbReference>
<feature type="compositionally biased region" description="Polar residues" evidence="1">
    <location>
        <begin position="406"/>
        <end position="415"/>
    </location>
</feature>
<feature type="compositionally biased region" description="Basic residues" evidence="1">
    <location>
        <begin position="289"/>
        <end position="302"/>
    </location>
</feature>
<reference evidence="3 4" key="1">
    <citation type="submission" date="2019-04" db="EMBL/GenBank/DDBJ databases">
        <title>High contiguity whole genome sequence and gene annotation resource for two Venturia nashicola isolates.</title>
        <authorList>
            <person name="Prokchorchik M."/>
            <person name="Won K."/>
            <person name="Lee Y."/>
            <person name="Choi E.D."/>
            <person name="Segonzac C."/>
            <person name="Sohn K.H."/>
        </authorList>
    </citation>
    <scope>NUCLEOTIDE SEQUENCE [LARGE SCALE GENOMIC DNA]</scope>
    <source>
        <strain evidence="3 4">PRI2</strain>
    </source>
</reference>
<name>A0A4Z1PQG7_9PEZI</name>
<dbReference type="AlphaFoldDB" id="A0A4Z1PQG7"/>
<organism evidence="3 4">
    <name type="scientific">Venturia nashicola</name>
    <dbReference type="NCBI Taxonomy" id="86259"/>
    <lineage>
        <taxon>Eukaryota</taxon>
        <taxon>Fungi</taxon>
        <taxon>Dikarya</taxon>
        <taxon>Ascomycota</taxon>
        <taxon>Pezizomycotina</taxon>
        <taxon>Dothideomycetes</taxon>
        <taxon>Pleosporomycetidae</taxon>
        <taxon>Venturiales</taxon>
        <taxon>Venturiaceae</taxon>
        <taxon>Venturia</taxon>
    </lineage>
</organism>
<evidence type="ECO:0000313" key="3">
    <source>
        <dbReference type="EMBL" id="TID26355.1"/>
    </source>
</evidence>
<feature type="compositionally biased region" description="Polar residues" evidence="1">
    <location>
        <begin position="347"/>
        <end position="356"/>
    </location>
</feature>
<evidence type="ECO:0000313" key="4">
    <source>
        <dbReference type="Proteomes" id="UP000298493"/>
    </source>
</evidence>
<sequence length="824" mass="91139">MRIRLCVRRNGLPDANLLWPAVEQVNGSKQKIADLLTAVNETMPLESLDWTLEDYVVEIAGFECLHWQFLGHVLKDEDQVTIRPMEQVEVRARQLSGRHQISSAGFHLVDGVPFGTRPLRPLSRPSVVIPPRKRRRISTDETDAFPIGSIEPGAQLSIANVDNEEQQLALLNSGNATLREESADVSDERPNKRAKTNKTVHFDHLDENEDDDEDDGDFNDLKDDSNSNSSSESESDTDESSSDSDSSEGEAPSEESLHQEQETWEGIDDAPARPRDSAPPHMGLNTTKARNKRRRESKRLAHLTRTGVLPQSSTLGDLHIFLTENERSFRPGLQPLHQPVAEVAEPSQVSTPAQKSKSAKLVESRSSSDDSSDDSSSSNSSSDSDDSSSDDSDDSNQDAVSGEAAPQSNGTTSAAPANGDFGEHMGLNRAAALCSGTTGPEICPENEAATAFVQTPQDKHSASYIISGTSESRISGPTTTEKSSSALEAIARRQLAVESAPKRARLNLDGAKRVIFGNLGQRRPKTKEDEERVRARLAEMGKAKKVVETKEVEKEVEPESEAWRSKIKVSACECIDGGNIVLSEPPYPFVQRWDPQQRYQAKKKLRNKNKKGKSYDADHEGEYEVDYYEGDGYDYDDSILVNYDEEDASVIQADTTSTEQGEVDDDLPSLPADISSLPKADLEDLKPGTMITFKHVEMGKNFMPEMTHYKTAVVESTADLGKVEKGFLLLKLARRDVKQREEKKFDAKGKRMYEKFEMPMGDEEENSDEEADEGILETNFGELIDARILRMVRVSESDTVAESESVDDAAARQLLVEAEKAEEM</sequence>
<accession>A0A4Z1PQG7</accession>
<feature type="region of interest" description="Disordered" evidence="1">
    <location>
        <begin position="330"/>
        <end position="423"/>
    </location>
</feature>
<dbReference type="STRING" id="86259.A0A4Z1PQG7"/>
<protein>
    <recommendedName>
        <fullName evidence="2">DUF7357 domain-containing protein</fullName>
    </recommendedName>
</protein>
<feature type="compositionally biased region" description="Basic and acidic residues" evidence="1">
    <location>
        <begin position="178"/>
        <end position="191"/>
    </location>
</feature>
<feature type="compositionally biased region" description="Acidic residues" evidence="1">
    <location>
        <begin position="206"/>
        <end position="218"/>
    </location>
</feature>
<feature type="compositionally biased region" description="Acidic residues" evidence="1">
    <location>
        <begin position="233"/>
        <end position="253"/>
    </location>
</feature>
<dbReference type="InterPro" id="IPR055781">
    <property type="entry name" value="DUF7357"/>
</dbReference>
<feature type="domain" description="DUF7357" evidence="2">
    <location>
        <begin position="1"/>
        <end position="132"/>
    </location>
</feature>
<evidence type="ECO:0000259" key="2">
    <source>
        <dbReference type="Pfam" id="PF24054"/>
    </source>
</evidence>
<dbReference type="Pfam" id="PF24054">
    <property type="entry name" value="DUF7357"/>
    <property type="match status" value="1"/>
</dbReference>
<keyword evidence="4" id="KW-1185">Reference proteome</keyword>
<gene>
    <name evidence="3" type="ORF">E6O75_ATG00848</name>
</gene>
<proteinExistence type="predicted"/>
<feature type="compositionally biased region" description="Acidic residues" evidence="1">
    <location>
        <begin position="383"/>
        <end position="396"/>
    </location>
</feature>
<dbReference type="OrthoDB" id="5368821at2759"/>